<evidence type="ECO:0000313" key="1">
    <source>
        <dbReference type="EnsemblMetazoa" id="OVOC8465.1"/>
    </source>
</evidence>
<reference evidence="2" key="1">
    <citation type="submission" date="2013-10" db="EMBL/GenBank/DDBJ databases">
        <title>Genome sequencing of Onchocerca volvulus.</title>
        <authorList>
            <person name="Cotton J."/>
            <person name="Tsai J."/>
            <person name="Stanley E."/>
            <person name="Tracey A."/>
            <person name="Holroyd N."/>
            <person name="Lustigman S."/>
            <person name="Berriman M."/>
        </authorList>
    </citation>
    <scope>NUCLEOTIDE SEQUENCE</scope>
</reference>
<accession>A0A8R1U0L3</accession>
<dbReference type="AlphaFoldDB" id="A0A8R1U0L3"/>
<reference evidence="1" key="2">
    <citation type="submission" date="2022-06" db="UniProtKB">
        <authorList>
            <consortium name="EnsemblMetazoa"/>
        </authorList>
    </citation>
    <scope>IDENTIFICATION</scope>
</reference>
<sequence length="72" mass="8227">MRSRKYGTISTMLSVTKLNNLTEICRRYLKGIDALQIENKAGQNMKEGHCREHLAKVCSSCKMTREKKAPLL</sequence>
<dbReference type="Proteomes" id="UP000024404">
    <property type="component" value="Unassembled WGS sequence"/>
</dbReference>
<protein>
    <submittedName>
        <fullName evidence="1">Uncharacterized protein</fullName>
    </submittedName>
</protein>
<organism evidence="1 2">
    <name type="scientific">Onchocerca volvulus</name>
    <dbReference type="NCBI Taxonomy" id="6282"/>
    <lineage>
        <taxon>Eukaryota</taxon>
        <taxon>Metazoa</taxon>
        <taxon>Ecdysozoa</taxon>
        <taxon>Nematoda</taxon>
        <taxon>Chromadorea</taxon>
        <taxon>Rhabditida</taxon>
        <taxon>Spirurina</taxon>
        <taxon>Spiruromorpha</taxon>
        <taxon>Filarioidea</taxon>
        <taxon>Onchocercidae</taxon>
        <taxon>Onchocerca</taxon>
    </lineage>
</organism>
<evidence type="ECO:0000313" key="2">
    <source>
        <dbReference type="Proteomes" id="UP000024404"/>
    </source>
</evidence>
<name>A0A8R1U0L3_ONCVO</name>
<keyword evidence="2" id="KW-1185">Reference proteome</keyword>
<proteinExistence type="predicted"/>
<dbReference type="EnsemblMetazoa" id="OVOC8465.1">
    <property type="protein sequence ID" value="OVOC8465.1"/>
    <property type="gene ID" value="WBGene00245274"/>
</dbReference>
<dbReference type="EMBL" id="CMVM020000248">
    <property type="status" value="NOT_ANNOTATED_CDS"/>
    <property type="molecule type" value="Genomic_DNA"/>
</dbReference>